<name>A0A4S4M9Y2_9APHY</name>
<sequence length="305" mass="33101">MSSISRIGAIPATVSSPYTSSVATEFTYSSTTQAAALAAPSFSSASPVAAATPATTSSFANRTWKPCLPDPLVYTFVQGLLISTSSAHNIFNAFSNCGIQHTSDLDALATAIHDSQDEARQVLVKRGMNYADWLIVRHALLNRDNRQTCPGPDDGFDVCLASTSPPLSHHASMLHDMCLHTLTDIRDLASLSAEWPHIQTHLLSQGFSLAEWFGFRQALTKLATGGGAFVLHARSHTPAPETGGLADMTRWAAFKRIGLRSEDDIKALCTLQSEHLDDVMEMLVKEGLGYSECRYVEDALRRGFR</sequence>
<keyword evidence="2" id="KW-1185">Reference proteome</keyword>
<proteinExistence type="predicted"/>
<comment type="caution">
    <text evidence="1">The sequence shown here is derived from an EMBL/GenBank/DDBJ whole genome shotgun (WGS) entry which is preliminary data.</text>
</comment>
<evidence type="ECO:0000313" key="2">
    <source>
        <dbReference type="Proteomes" id="UP000308730"/>
    </source>
</evidence>
<organism evidence="1 2">
    <name type="scientific">Antrodiella citrinella</name>
    <dbReference type="NCBI Taxonomy" id="2447956"/>
    <lineage>
        <taxon>Eukaryota</taxon>
        <taxon>Fungi</taxon>
        <taxon>Dikarya</taxon>
        <taxon>Basidiomycota</taxon>
        <taxon>Agaricomycotina</taxon>
        <taxon>Agaricomycetes</taxon>
        <taxon>Polyporales</taxon>
        <taxon>Steccherinaceae</taxon>
        <taxon>Antrodiella</taxon>
    </lineage>
</organism>
<protein>
    <submittedName>
        <fullName evidence="1">Uncharacterized protein</fullName>
    </submittedName>
</protein>
<dbReference type="EMBL" id="SGPM01000441">
    <property type="protein sequence ID" value="THH21597.1"/>
    <property type="molecule type" value="Genomic_DNA"/>
</dbReference>
<evidence type="ECO:0000313" key="1">
    <source>
        <dbReference type="EMBL" id="THH21597.1"/>
    </source>
</evidence>
<accession>A0A4S4M9Y2</accession>
<reference evidence="1 2" key="1">
    <citation type="submission" date="2019-02" db="EMBL/GenBank/DDBJ databases">
        <title>Genome sequencing of the rare red list fungi Antrodiella citrinella (Flaviporus citrinellus).</title>
        <authorList>
            <person name="Buettner E."/>
            <person name="Kellner H."/>
        </authorList>
    </citation>
    <scope>NUCLEOTIDE SEQUENCE [LARGE SCALE GENOMIC DNA]</scope>
    <source>
        <strain evidence="1 2">DSM 108506</strain>
    </source>
</reference>
<gene>
    <name evidence="1" type="ORF">EUX98_g8346</name>
</gene>
<dbReference type="OrthoDB" id="10516441at2759"/>
<dbReference type="Proteomes" id="UP000308730">
    <property type="component" value="Unassembled WGS sequence"/>
</dbReference>
<dbReference type="AlphaFoldDB" id="A0A4S4M9Y2"/>